<name>A0ABU6SVM3_9FABA</name>
<evidence type="ECO:0000256" key="1">
    <source>
        <dbReference type="SAM" id="MobiDB-lite"/>
    </source>
</evidence>
<feature type="compositionally biased region" description="Polar residues" evidence="1">
    <location>
        <begin position="67"/>
        <end position="85"/>
    </location>
</feature>
<keyword evidence="3" id="KW-1185">Reference proteome</keyword>
<protein>
    <submittedName>
        <fullName evidence="2">Uncharacterized protein</fullName>
    </submittedName>
</protein>
<feature type="region of interest" description="Disordered" evidence="1">
    <location>
        <begin position="64"/>
        <end position="119"/>
    </location>
</feature>
<feature type="region of interest" description="Disordered" evidence="1">
    <location>
        <begin position="1"/>
        <end position="36"/>
    </location>
</feature>
<reference evidence="2 3" key="1">
    <citation type="journal article" date="2023" name="Plants (Basel)">
        <title>Bridging the Gap: Combining Genomics and Transcriptomics Approaches to Understand Stylosanthes scabra, an Orphan Legume from the Brazilian Caatinga.</title>
        <authorList>
            <person name="Ferreira-Neto J.R.C."/>
            <person name="da Silva M.D."/>
            <person name="Binneck E."/>
            <person name="de Melo N.F."/>
            <person name="da Silva R.H."/>
            <person name="de Melo A.L.T.M."/>
            <person name="Pandolfi V."/>
            <person name="Bustamante F.O."/>
            <person name="Brasileiro-Vidal A.C."/>
            <person name="Benko-Iseppon A.M."/>
        </authorList>
    </citation>
    <scope>NUCLEOTIDE SEQUENCE [LARGE SCALE GENOMIC DNA]</scope>
    <source>
        <tissue evidence="2">Leaves</tissue>
    </source>
</reference>
<sequence length="119" mass="13180">WRENDEEVAPPIPPPAAPIDVPTPSAPSSLEPSRKELMRALQRNKRIMRRHEQLMLMLHPGLDTSRLEQISSPDISQNPQGQRTGSAEKGNTEEDDDFQSAEATGDANAYAGEEFADDE</sequence>
<evidence type="ECO:0000313" key="2">
    <source>
        <dbReference type="EMBL" id="MED6140496.1"/>
    </source>
</evidence>
<proteinExistence type="predicted"/>
<gene>
    <name evidence="2" type="ORF">PIB30_093764</name>
</gene>
<feature type="non-terminal residue" evidence="2">
    <location>
        <position position="1"/>
    </location>
</feature>
<dbReference type="Proteomes" id="UP001341840">
    <property type="component" value="Unassembled WGS sequence"/>
</dbReference>
<evidence type="ECO:0000313" key="3">
    <source>
        <dbReference type="Proteomes" id="UP001341840"/>
    </source>
</evidence>
<organism evidence="2 3">
    <name type="scientific">Stylosanthes scabra</name>
    <dbReference type="NCBI Taxonomy" id="79078"/>
    <lineage>
        <taxon>Eukaryota</taxon>
        <taxon>Viridiplantae</taxon>
        <taxon>Streptophyta</taxon>
        <taxon>Embryophyta</taxon>
        <taxon>Tracheophyta</taxon>
        <taxon>Spermatophyta</taxon>
        <taxon>Magnoliopsida</taxon>
        <taxon>eudicotyledons</taxon>
        <taxon>Gunneridae</taxon>
        <taxon>Pentapetalae</taxon>
        <taxon>rosids</taxon>
        <taxon>fabids</taxon>
        <taxon>Fabales</taxon>
        <taxon>Fabaceae</taxon>
        <taxon>Papilionoideae</taxon>
        <taxon>50 kb inversion clade</taxon>
        <taxon>dalbergioids sensu lato</taxon>
        <taxon>Dalbergieae</taxon>
        <taxon>Pterocarpus clade</taxon>
        <taxon>Stylosanthes</taxon>
    </lineage>
</organism>
<accession>A0ABU6SVM3</accession>
<comment type="caution">
    <text evidence="2">The sequence shown here is derived from an EMBL/GenBank/DDBJ whole genome shotgun (WGS) entry which is preliminary data.</text>
</comment>
<dbReference type="EMBL" id="JASCZI010062439">
    <property type="protein sequence ID" value="MED6140496.1"/>
    <property type="molecule type" value="Genomic_DNA"/>
</dbReference>